<evidence type="ECO:0000313" key="2">
    <source>
        <dbReference type="Proteomes" id="UP000027604"/>
    </source>
</evidence>
<dbReference type="KEGG" id="jag:GJA_213"/>
<gene>
    <name evidence="1" type="ORF">GJA_213</name>
</gene>
<protein>
    <submittedName>
        <fullName evidence="1">Uncharacterized protein</fullName>
    </submittedName>
</protein>
<keyword evidence="2" id="KW-1185">Reference proteome</keyword>
<accession>W0UZ11</accession>
<dbReference type="HOGENOM" id="CLU_1852506_0_0_4"/>
<organism evidence="1 2">
    <name type="scientific">Janthinobacterium agaricidamnosum NBRC 102515 = DSM 9628</name>
    <dbReference type="NCBI Taxonomy" id="1349767"/>
    <lineage>
        <taxon>Bacteria</taxon>
        <taxon>Pseudomonadati</taxon>
        <taxon>Pseudomonadota</taxon>
        <taxon>Betaproteobacteria</taxon>
        <taxon>Burkholderiales</taxon>
        <taxon>Oxalobacteraceae</taxon>
        <taxon>Janthinobacterium</taxon>
    </lineage>
</organism>
<name>W0UZ11_9BURK</name>
<dbReference type="Proteomes" id="UP000027604">
    <property type="component" value="Chromosome I"/>
</dbReference>
<reference evidence="1 2" key="1">
    <citation type="journal article" date="2015" name="Genome Announc.">
        <title>Genome Sequence of Mushroom Soft-Rot Pathogen Janthinobacterium agaricidamnosum.</title>
        <authorList>
            <person name="Graupner K."/>
            <person name="Lackner G."/>
            <person name="Hertweck C."/>
        </authorList>
    </citation>
    <scope>NUCLEOTIDE SEQUENCE [LARGE SCALE GENOMIC DNA]</scope>
    <source>
        <strain evidence="2">NBRC 102515 / DSM 9628</strain>
    </source>
</reference>
<dbReference type="EMBL" id="HG322949">
    <property type="protein sequence ID" value="CDG80876.1"/>
    <property type="molecule type" value="Genomic_DNA"/>
</dbReference>
<sequence length="138" mass="15521">MIFYLVIVGVFSLSYFVLKNMIIKPANRDGTLEYIGIYLAVTGKLPTQLVNNNIEKKRMVELACDGYHELWKYRFSSINDAEVDGGSGSGKYILQGGDKIFFLLGSEGSSIYSFGSKNFVLNEAYPRKYSDLVKDCKD</sequence>
<proteinExistence type="predicted"/>
<dbReference type="AlphaFoldDB" id="W0UZ11"/>
<evidence type="ECO:0000313" key="1">
    <source>
        <dbReference type="EMBL" id="CDG80876.1"/>
    </source>
</evidence>